<organism evidence="3 4">
    <name type="scientific">Candidatus Infernicultor aquiphilus</name>
    <dbReference type="NCBI Taxonomy" id="1805029"/>
    <lineage>
        <taxon>Bacteria</taxon>
        <taxon>Pseudomonadati</taxon>
        <taxon>Atribacterota</taxon>
        <taxon>Candidatus Phoenicimicrobiia</taxon>
        <taxon>Candidatus Pheonicimicrobiales</taxon>
        <taxon>Candidatus Phoenicimicrobiaceae</taxon>
        <taxon>Candidatus Infernicultor</taxon>
    </lineage>
</organism>
<dbReference type="PANTHER" id="PTHR45228:SF5">
    <property type="entry name" value="CYCLIC DI-GMP PHOSPHODIESTERASE VC_1348-RELATED"/>
    <property type="match status" value="1"/>
</dbReference>
<dbReference type="InterPro" id="IPR029151">
    <property type="entry name" value="Sensor-like_sf"/>
</dbReference>
<feature type="domain" description="HD-GYP" evidence="2">
    <location>
        <begin position="318"/>
        <end position="529"/>
    </location>
</feature>
<dbReference type="PANTHER" id="PTHR45228">
    <property type="entry name" value="CYCLIC DI-GMP PHOSPHODIESTERASE TM_0186-RELATED"/>
    <property type="match status" value="1"/>
</dbReference>
<evidence type="ECO:0000313" key="3">
    <source>
        <dbReference type="EMBL" id="PIX35351.1"/>
    </source>
</evidence>
<feature type="transmembrane region" description="Helical" evidence="1">
    <location>
        <begin position="289"/>
        <end position="313"/>
    </location>
</feature>
<feature type="transmembrane region" description="Helical" evidence="1">
    <location>
        <begin position="12"/>
        <end position="31"/>
    </location>
</feature>
<dbReference type="InterPro" id="IPR037522">
    <property type="entry name" value="HD_GYP_dom"/>
</dbReference>
<keyword evidence="1" id="KW-0812">Transmembrane</keyword>
<evidence type="ECO:0000313" key="4">
    <source>
        <dbReference type="Proteomes" id="UP000231493"/>
    </source>
</evidence>
<dbReference type="Pfam" id="PF13487">
    <property type="entry name" value="HD_5"/>
    <property type="match status" value="1"/>
</dbReference>
<dbReference type="InterPro" id="IPR052020">
    <property type="entry name" value="Cyclic_di-GMP/3'3'-cGAMP_PDE"/>
</dbReference>
<dbReference type="CDD" id="cd00077">
    <property type="entry name" value="HDc"/>
    <property type="match status" value="1"/>
</dbReference>
<dbReference type="SMART" id="SM00471">
    <property type="entry name" value="HDc"/>
    <property type="match status" value="1"/>
</dbReference>
<dbReference type="AlphaFoldDB" id="A0A2M7KB35"/>
<keyword evidence="1" id="KW-0472">Membrane</keyword>
<comment type="caution">
    <text evidence="3">The sequence shown here is derived from an EMBL/GenBank/DDBJ whole genome shotgun (WGS) entry which is preliminary data.</text>
</comment>
<dbReference type="SUPFAM" id="SSF109604">
    <property type="entry name" value="HD-domain/PDEase-like"/>
    <property type="match status" value="1"/>
</dbReference>
<dbReference type="PROSITE" id="PS51832">
    <property type="entry name" value="HD_GYP"/>
    <property type="match status" value="1"/>
</dbReference>
<evidence type="ECO:0000256" key="1">
    <source>
        <dbReference type="SAM" id="Phobius"/>
    </source>
</evidence>
<accession>A0A2M7KB35</accession>
<sequence>MNWKLIKQNKTFLSIIIILFIIFGLVLYFGGNQIYEEDAKRQHENEVHQLLSAKETIEIFFSDFGHDLFFLKDIPSTKGYVDSDFKSIKYRDEVKEVFYGFAKSYQQYYKIRIIDSSGYEIVRIDNKRDDTTVIVPDSDLQDKKNQYYFQEAIKLDVDQTYISPIDLNTEQGEAEIPYLPMIRLATPLFDSQGKKKGILILNLYFSKLLELLPENMFIQTEEGNLISLKPDKSINFSKSNYDFSDHSDRLNISDVQTFHYATVEFLPGKRMFVVIDHSHPLLKMALQKLILSSILLLVLFLCLILIVGYISILRFRELIGAQKAIIFSLAGLTEGRDPETGHHLERTGNYSVVLAKQLSKDKKYRKLITNEFIEDLYDAAPLHDIGKVGIRDAILLKESKLTNEEYEEIKKHVKIGKQILQNTIDKFKLKQLFFIMGRNICAYHHEKYNGKGYPEGLKGQEIPLEARIFTLCDAYDAIRSKRPYKNELSHEEAVKRIKSDSGEHFDPDIVDAFLKCEKEFLKIDNAYKDYNI</sequence>
<protein>
    <submittedName>
        <fullName evidence="3">Phosphohydrolase</fullName>
    </submittedName>
</protein>
<dbReference type="Pfam" id="PF21623">
    <property type="entry name" value="HK_sensor_dom_bact"/>
    <property type="match status" value="1"/>
</dbReference>
<dbReference type="Gene3D" id="3.30.450.20">
    <property type="entry name" value="PAS domain"/>
    <property type="match status" value="1"/>
</dbReference>
<dbReference type="EMBL" id="PFIP01000008">
    <property type="protein sequence ID" value="PIX35351.1"/>
    <property type="molecule type" value="Genomic_DNA"/>
</dbReference>
<evidence type="ECO:0000259" key="2">
    <source>
        <dbReference type="PROSITE" id="PS51832"/>
    </source>
</evidence>
<reference evidence="4" key="1">
    <citation type="submission" date="2017-09" db="EMBL/GenBank/DDBJ databases">
        <title>Depth-based differentiation of microbial function through sediment-hosted aquifers and enrichment of novel symbionts in the deep terrestrial subsurface.</title>
        <authorList>
            <person name="Probst A.J."/>
            <person name="Ladd B."/>
            <person name="Jarett J.K."/>
            <person name="Geller-Mcgrath D.E."/>
            <person name="Sieber C.M."/>
            <person name="Emerson J.B."/>
            <person name="Anantharaman K."/>
            <person name="Thomas B.C."/>
            <person name="Malmstrom R."/>
            <person name="Stieglmeier M."/>
            <person name="Klingl A."/>
            <person name="Woyke T."/>
            <person name="Ryan C.M."/>
            <person name="Banfield J.F."/>
        </authorList>
    </citation>
    <scope>NUCLEOTIDE SEQUENCE [LARGE SCALE GENOMIC DNA]</scope>
</reference>
<keyword evidence="1" id="KW-1133">Transmembrane helix</keyword>
<proteinExistence type="predicted"/>
<name>A0A2M7KB35_9BACT</name>
<dbReference type="SUPFAM" id="SSF103190">
    <property type="entry name" value="Sensory domain-like"/>
    <property type="match status" value="1"/>
</dbReference>
<dbReference type="InterPro" id="IPR048760">
    <property type="entry name" value="VP0354-like_sensor_dom"/>
</dbReference>
<dbReference type="Proteomes" id="UP000231493">
    <property type="component" value="Unassembled WGS sequence"/>
</dbReference>
<dbReference type="Gene3D" id="1.10.3210.10">
    <property type="entry name" value="Hypothetical protein af1432"/>
    <property type="match status" value="1"/>
</dbReference>
<gene>
    <name evidence="3" type="ORF">COZ58_00280</name>
</gene>
<dbReference type="InterPro" id="IPR003607">
    <property type="entry name" value="HD/PDEase_dom"/>
</dbReference>
<dbReference type="CDD" id="cd18773">
    <property type="entry name" value="PDC1_HK_sensor"/>
    <property type="match status" value="1"/>
</dbReference>